<dbReference type="OrthoDB" id="3792387at2759"/>
<dbReference type="EMBL" id="JAPEUV010000200">
    <property type="protein sequence ID" value="KAJ4330404.1"/>
    <property type="molecule type" value="Genomic_DNA"/>
</dbReference>
<sequence>MHKVYRYLVNDSSKAHEVHAFVDVFKLVRIAHVFRALRNECLAFLLSKFAFKTDLKWLPRFVSTFGKLLYFIKASLTVFYDPSVSDLPIPTACWMSVLPTSLLRVISSLVFHSGNYLQRKYPNSRLTERIQIRFKRENKQLWMDDTQSFDELQQFLTTTGLVRFKTLDVWVGVASLGAVGKGLRISTETQKLERLTDRGTPIMRDMAV</sequence>
<comment type="caution">
    <text evidence="1">The sequence shown here is derived from an EMBL/GenBank/DDBJ whole genome shotgun (WGS) entry which is preliminary data.</text>
</comment>
<proteinExistence type="predicted"/>
<organism evidence="1 2">
    <name type="scientific">Didymella glomerata</name>
    <dbReference type="NCBI Taxonomy" id="749621"/>
    <lineage>
        <taxon>Eukaryota</taxon>
        <taxon>Fungi</taxon>
        <taxon>Dikarya</taxon>
        <taxon>Ascomycota</taxon>
        <taxon>Pezizomycotina</taxon>
        <taxon>Dothideomycetes</taxon>
        <taxon>Pleosporomycetidae</taxon>
        <taxon>Pleosporales</taxon>
        <taxon>Pleosporineae</taxon>
        <taxon>Didymellaceae</taxon>
        <taxon>Didymella</taxon>
    </lineage>
</organism>
<keyword evidence="2" id="KW-1185">Reference proteome</keyword>
<dbReference type="Proteomes" id="UP001140562">
    <property type="component" value="Unassembled WGS sequence"/>
</dbReference>
<reference evidence="1" key="1">
    <citation type="submission" date="2022-10" db="EMBL/GenBank/DDBJ databases">
        <title>Tapping the CABI collections for fungal endophytes: first genome assemblies for Collariella, Neodidymelliopsis, Ascochyta clinopodiicola, Didymella pomorum, Didymosphaeria variabile, Neocosmospora piperis and Neocucurbitaria cava.</title>
        <authorList>
            <person name="Hill R."/>
        </authorList>
    </citation>
    <scope>NUCLEOTIDE SEQUENCE</scope>
    <source>
        <strain evidence="1">IMI 360193</strain>
    </source>
</reference>
<evidence type="ECO:0000313" key="1">
    <source>
        <dbReference type="EMBL" id="KAJ4330404.1"/>
    </source>
</evidence>
<evidence type="ECO:0000313" key="2">
    <source>
        <dbReference type="Proteomes" id="UP001140562"/>
    </source>
</evidence>
<accession>A0A9W9BVS1</accession>
<dbReference type="AlphaFoldDB" id="A0A9W9BVS1"/>
<gene>
    <name evidence="1" type="ORF">N0V87_010008</name>
</gene>
<protein>
    <submittedName>
        <fullName evidence="1">Uncharacterized protein</fullName>
    </submittedName>
</protein>
<name>A0A9W9BVS1_9PLEO</name>